<reference evidence="1" key="2">
    <citation type="submission" date="2020-09" db="EMBL/GenBank/DDBJ databases">
        <authorList>
            <person name="Sun Q."/>
            <person name="Ohkuma M."/>
        </authorList>
    </citation>
    <scope>NUCLEOTIDE SEQUENCE</scope>
    <source>
        <strain evidence="1">JCM 4790</strain>
    </source>
</reference>
<dbReference type="Proteomes" id="UP000619244">
    <property type="component" value="Unassembled WGS sequence"/>
</dbReference>
<dbReference type="AlphaFoldDB" id="A0A918NYG5"/>
<organism evidence="1 2">
    <name type="scientific">Streptomyces minutiscleroticus</name>
    <dbReference type="NCBI Taxonomy" id="68238"/>
    <lineage>
        <taxon>Bacteria</taxon>
        <taxon>Bacillati</taxon>
        <taxon>Actinomycetota</taxon>
        <taxon>Actinomycetes</taxon>
        <taxon>Kitasatosporales</taxon>
        <taxon>Streptomycetaceae</taxon>
        <taxon>Streptomyces</taxon>
    </lineage>
</organism>
<evidence type="ECO:0000313" key="2">
    <source>
        <dbReference type="Proteomes" id="UP000619244"/>
    </source>
</evidence>
<proteinExistence type="predicted"/>
<gene>
    <name evidence="1" type="ORF">GCM10010358_69110</name>
</gene>
<protein>
    <submittedName>
        <fullName evidence="1">Uncharacterized protein</fullName>
    </submittedName>
</protein>
<name>A0A918NYG5_9ACTN</name>
<dbReference type="InterPro" id="IPR013493">
    <property type="entry name" value="CHP02677"/>
</dbReference>
<keyword evidence="2" id="KW-1185">Reference proteome</keyword>
<sequence length="111" mass="11927">MRALQSLLANAKRMLRSASGEMSRRKDLLRLAAWFDAAGPDEAHDLAVAAFGLYGARHLGVAPEPDLSVPAYVSWWTGPAVDVPVALRERAAGLCADAPRRSRTTPSRSDA</sequence>
<dbReference type="Pfam" id="PF09660">
    <property type="entry name" value="DUF2397"/>
    <property type="match status" value="1"/>
</dbReference>
<reference evidence="1" key="1">
    <citation type="journal article" date="2014" name="Int. J. Syst. Evol. Microbiol.">
        <title>Complete genome sequence of Corynebacterium casei LMG S-19264T (=DSM 44701T), isolated from a smear-ripened cheese.</title>
        <authorList>
            <consortium name="US DOE Joint Genome Institute (JGI-PGF)"/>
            <person name="Walter F."/>
            <person name="Albersmeier A."/>
            <person name="Kalinowski J."/>
            <person name="Ruckert C."/>
        </authorList>
    </citation>
    <scope>NUCLEOTIDE SEQUENCE</scope>
    <source>
        <strain evidence="1">JCM 4790</strain>
    </source>
</reference>
<accession>A0A918NYG5</accession>
<evidence type="ECO:0000313" key="1">
    <source>
        <dbReference type="EMBL" id="GGY05901.1"/>
    </source>
</evidence>
<comment type="caution">
    <text evidence="1">The sequence shown here is derived from an EMBL/GenBank/DDBJ whole genome shotgun (WGS) entry which is preliminary data.</text>
</comment>
<dbReference type="EMBL" id="BMVU01000057">
    <property type="protein sequence ID" value="GGY05901.1"/>
    <property type="molecule type" value="Genomic_DNA"/>
</dbReference>